<organism evidence="3 4">
    <name type="scientific">Caenorhabditis angaria</name>
    <dbReference type="NCBI Taxonomy" id="860376"/>
    <lineage>
        <taxon>Eukaryota</taxon>
        <taxon>Metazoa</taxon>
        <taxon>Ecdysozoa</taxon>
        <taxon>Nematoda</taxon>
        <taxon>Chromadorea</taxon>
        <taxon>Rhabditida</taxon>
        <taxon>Rhabditina</taxon>
        <taxon>Rhabditomorpha</taxon>
        <taxon>Rhabditoidea</taxon>
        <taxon>Rhabditidae</taxon>
        <taxon>Peloderinae</taxon>
        <taxon>Caenorhabditis</taxon>
    </lineage>
</organism>
<evidence type="ECO:0000313" key="3">
    <source>
        <dbReference type="EMBL" id="CAI5455607.1"/>
    </source>
</evidence>
<keyword evidence="4" id="KW-1185">Reference proteome</keyword>
<accession>A0A9P1NBQ0</accession>
<keyword evidence="2" id="KW-1133">Transmembrane helix</keyword>
<feature type="region of interest" description="Disordered" evidence="1">
    <location>
        <begin position="1"/>
        <end position="31"/>
    </location>
</feature>
<comment type="caution">
    <text evidence="3">The sequence shown here is derived from an EMBL/GenBank/DDBJ whole genome shotgun (WGS) entry which is preliminary data.</text>
</comment>
<evidence type="ECO:0000256" key="2">
    <source>
        <dbReference type="SAM" id="Phobius"/>
    </source>
</evidence>
<evidence type="ECO:0000313" key="4">
    <source>
        <dbReference type="Proteomes" id="UP001152747"/>
    </source>
</evidence>
<keyword evidence="2" id="KW-0472">Membrane</keyword>
<dbReference type="OrthoDB" id="7933078at2759"/>
<name>A0A9P1NBQ0_9PELO</name>
<reference evidence="3" key="1">
    <citation type="submission" date="2022-11" db="EMBL/GenBank/DDBJ databases">
        <authorList>
            <person name="Kikuchi T."/>
        </authorList>
    </citation>
    <scope>NUCLEOTIDE SEQUENCE</scope>
    <source>
        <strain evidence="3">PS1010</strain>
    </source>
</reference>
<keyword evidence="2" id="KW-0812">Transmembrane</keyword>
<dbReference type="Proteomes" id="UP001152747">
    <property type="component" value="Unassembled WGS sequence"/>
</dbReference>
<gene>
    <name evidence="3" type="ORF">CAMP_LOCUS18244</name>
</gene>
<dbReference type="EMBL" id="CANHGI010000006">
    <property type="protein sequence ID" value="CAI5455607.1"/>
    <property type="molecule type" value="Genomic_DNA"/>
</dbReference>
<evidence type="ECO:0000256" key="1">
    <source>
        <dbReference type="SAM" id="MobiDB-lite"/>
    </source>
</evidence>
<dbReference type="AlphaFoldDB" id="A0A9P1NBQ0"/>
<proteinExistence type="predicted"/>
<protein>
    <submittedName>
        <fullName evidence="3">Uncharacterized protein</fullName>
    </submittedName>
</protein>
<feature type="transmembrane region" description="Helical" evidence="2">
    <location>
        <begin position="75"/>
        <end position="96"/>
    </location>
</feature>
<sequence length="106" mass="11951">MTSTQQREPERVNLLADSDSEDEYKPQQERSSHFWPRDLANSAHAEAGIVDNEGKIPGCVASANRMIRIAFLRKVLGIVSFQIILTIAICTAIYFIPNSKSFLQRK</sequence>